<feature type="region of interest" description="Disordered" evidence="1">
    <location>
        <begin position="1"/>
        <end position="30"/>
    </location>
</feature>
<dbReference type="AlphaFoldDB" id="A0AAN8XHA0"/>
<feature type="region of interest" description="Disordered" evidence="1">
    <location>
        <begin position="93"/>
        <end position="151"/>
    </location>
</feature>
<feature type="region of interest" description="Disordered" evidence="1">
    <location>
        <begin position="251"/>
        <end position="282"/>
    </location>
</feature>
<proteinExistence type="predicted"/>
<feature type="region of interest" description="Disordered" evidence="1">
    <location>
        <begin position="287"/>
        <end position="306"/>
    </location>
</feature>
<name>A0AAN8XHA0_HALRR</name>
<evidence type="ECO:0000313" key="3">
    <source>
        <dbReference type="Proteomes" id="UP001381693"/>
    </source>
</evidence>
<keyword evidence="3" id="KW-1185">Reference proteome</keyword>
<evidence type="ECO:0000313" key="2">
    <source>
        <dbReference type="EMBL" id="KAK7079025.1"/>
    </source>
</evidence>
<accession>A0AAN8XHA0</accession>
<dbReference type="Proteomes" id="UP001381693">
    <property type="component" value="Unassembled WGS sequence"/>
</dbReference>
<dbReference type="EMBL" id="JAXCGZ010007597">
    <property type="protein sequence ID" value="KAK7079025.1"/>
    <property type="molecule type" value="Genomic_DNA"/>
</dbReference>
<dbReference type="InterPro" id="IPR047543">
    <property type="entry name" value="Bbox1_RNF31-like"/>
</dbReference>
<dbReference type="CDD" id="cd19815">
    <property type="entry name" value="Bbox1_HOIP"/>
    <property type="match status" value="1"/>
</dbReference>
<reference evidence="2 3" key="1">
    <citation type="submission" date="2023-11" db="EMBL/GenBank/DDBJ databases">
        <title>Halocaridina rubra genome assembly.</title>
        <authorList>
            <person name="Smith C."/>
        </authorList>
    </citation>
    <scope>NUCLEOTIDE SEQUENCE [LARGE SCALE GENOMIC DNA]</scope>
    <source>
        <strain evidence="2">EP-1</strain>
        <tissue evidence="2">Whole</tissue>
    </source>
</reference>
<gene>
    <name evidence="2" type="ORF">SK128_009874</name>
</gene>
<comment type="caution">
    <text evidence="2">The sequence shown here is derived from an EMBL/GenBank/DDBJ whole genome shotgun (WGS) entry which is preliminary data.</text>
</comment>
<organism evidence="2 3">
    <name type="scientific">Halocaridina rubra</name>
    <name type="common">Hawaiian red shrimp</name>
    <dbReference type="NCBI Taxonomy" id="373956"/>
    <lineage>
        <taxon>Eukaryota</taxon>
        <taxon>Metazoa</taxon>
        <taxon>Ecdysozoa</taxon>
        <taxon>Arthropoda</taxon>
        <taxon>Crustacea</taxon>
        <taxon>Multicrustacea</taxon>
        <taxon>Malacostraca</taxon>
        <taxon>Eumalacostraca</taxon>
        <taxon>Eucarida</taxon>
        <taxon>Decapoda</taxon>
        <taxon>Pleocyemata</taxon>
        <taxon>Caridea</taxon>
        <taxon>Atyoidea</taxon>
        <taxon>Atyidae</taxon>
        <taxon>Halocaridina</taxon>
    </lineage>
</organism>
<protein>
    <submittedName>
        <fullName evidence="2">Uncharacterized protein</fullName>
    </submittedName>
</protein>
<evidence type="ECO:0000256" key="1">
    <source>
        <dbReference type="SAM" id="MobiDB-lite"/>
    </source>
</evidence>
<feature type="compositionally biased region" description="Polar residues" evidence="1">
    <location>
        <begin position="251"/>
        <end position="260"/>
    </location>
</feature>
<sequence length="306" mass="32987">MFRRGLVRGKAAGGDRKNNEPEYEEVGPPTAFKKLQNTEKHIDGVQHCDLCGSSEAAVRCDKCGSQAFCLSCDDMYHRHPRRSAHFRKAVDTISCTGGGVRPPLPPKGEIQGAPPPQPPPRKNKRSGFLGNAGFSKKEQNGPSNGDGGARYSLALPMRKSTSASSDAGGSTGRTIMGSLKRFMGARPLPPTPDQAKAAVKNERPVSTNSKILTRANTSPSLPNLNEPPLTNEDIQAGLPQSIMEINRKMMTNNSTSSPVTPASAHAQYPPLQPKTMPSNVHTHSLGRKFSLQQLPQSFEDKRVSTL</sequence>